<dbReference type="InterPro" id="IPR039420">
    <property type="entry name" value="WalR-like"/>
</dbReference>
<evidence type="ECO:0000256" key="3">
    <source>
        <dbReference type="PROSITE-ProRule" id="PRU00169"/>
    </source>
</evidence>
<evidence type="ECO:0000259" key="4">
    <source>
        <dbReference type="PROSITE" id="PS50110"/>
    </source>
</evidence>
<dbReference type="SMART" id="SM00448">
    <property type="entry name" value="REC"/>
    <property type="match status" value="1"/>
</dbReference>
<reference evidence="6 7" key="1">
    <citation type="submission" date="2023-07" db="EMBL/GenBank/DDBJ databases">
        <title>Sorghum-associated microbial communities from plants grown in Nebraska, USA.</title>
        <authorList>
            <person name="Schachtman D."/>
        </authorList>
    </citation>
    <scope>NUCLEOTIDE SEQUENCE [LARGE SCALE GENOMIC DNA]</scope>
    <source>
        <strain evidence="6 7">CC60</strain>
    </source>
</reference>
<dbReference type="PROSITE" id="PS50110">
    <property type="entry name" value="RESPONSE_REGULATORY"/>
    <property type="match status" value="1"/>
</dbReference>
<dbReference type="Pfam" id="PF00072">
    <property type="entry name" value="Response_reg"/>
    <property type="match status" value="1"/>
</dbReference>
<name>A0ABT9SWF4_9GAMM</name>
<dbReference type="PANTHER" id="PTHR48111:SF3">
    <property type="entry name" value="TRANSCRIPTIONAL REGULATORY PROTEIN BTSR"/>
    <property type="match status" value="1"/>
</dbReference>
<gene>
    <name evidence="6" type="ORF">J2T07_001511</name>
</gene>
<dbReference type="Gene3D" id="3.40.50.2300">
    <property type="match status" value="1"/>
</dbReference>
<accession>A0ABT9SWF4</accession>
<dbReference type="SMART" id="SM00850">
    <property type="entry name" value="LytTR"/>
    <property type="match status" value="1"/>
</dbReference>
<protein>
    <submittedName>
        <fullName evidence="6">Two-component system response regulator AlgR</fullName>
    </submittedName>
</protein>
<dbReference type="PROSITE" id="PS50930">
    <property type="entry name" value="HTH_LYTTR"/>
    <property type="match status" value="1"/>
</dbReference>
<feature type="domain" description="Response regulatory" evidence="4">
    <location>
        <begin position="2"/>
        <end position="116"/>
    </location>
</feature>
<keyword evidence="2" id="KW-0238">DNA-binding</keyword>
<dbReference type="PANTHER" id="PTHR48111">
    <property type="entry name" value="REGULATOR OF RPOS"/>
    <property type="match status" value="1"/>
</dbReference>
<feature type="domain" description="HTH LytTR-type" evidence="5">
    <location>
        <begin position="139"/>
        <end position="234"/>
    </location>
</feature>
<evidence type="ECO:0000313" key="6">
    <source>
        <dbReference type="EMBL" id="MDQ0009334.1"/>
    </source>
</evidence>
<proteinExistence type="predicted"/>
<sequence length="237" mass="26347">MRVLIADDEPLARMRLRTLLARRQDVTVVGEVADGDALLEACAQLKPDLVLLDIEMPGLTGTLAAKRLAGLSAPPQVIFCTAYEQHALSAFDLGATDYLLKPVRAERLDEAMERAMARRQPAHAERGTWLRARHGADEVRVALDEVLYLLADEKYVAVHHRGGMWLIDESLRQLEAAHGERLVRLHRNCLVPRERLLGLKTLADGRVLARLAGTEVTPEVSRRNLPAIRQLLRTPGA</sequence>
<evidence type="ECO:0000256" key="2">
    <source>
        <dbReference type="ARBA" id="ARBA00023125"/>
    </source>
</evidence>
<dbReference type="EMBL" id="JAUSSK010000002">
    <property type="protein sequence ID" value="MDQ0009334.1"/>
    <property type="molecule type" value="Genomic_DNA"/>
</dbReference>
<dbReference type="Proteomes" id="UP001237737">
    <property type="component" value="Unassembled WGS sequence"/>
</dbReference>
<dbReference type="InterPro" id="IPR007492">
    <property type="entry name" value="LytTR_DNA-bd_dom"/>
</dbReference>
<dbReference type="RefSeq" id="WP_306848661.1">
    <property type="nucleotide sequence ID" value="NZ_JAUSSK010000002.1"/>
</dbReference>
<evidence type="ECO:0000313" key="7">
    <source>
        <dbReference type="Proteomes" id="UP001237737"/>
    </source>
</evidence>
<dbReference type="Gene3D" id="2.40.50.1020">
    <property type="entry name" value="LytTr DNA-binding domain"/>
    <property type="match status" value="1"/>
</dbReference>
<comment type="caution">
    <text evidence="6">The sequence shown here is derived from an EMBL/GenBank/DDBJ whole genome shotgun (WGS) entry which is preliminary data.</text>
</comment>
<organism evidence="6 7">
    <name type="scientific">Luteibacter jiangsuensis</name>
    <dbReference type="NCBI Taxonomy" id="637577"/>
    <lineage>
        <taxon>Bacteria</taxon>
        <taxon>Pseudomonadati</taxon>
        <taxon>Pseudomonadota</taxon>
        <taxon>Gammaproteobacteria</taxon>
        <taxon>Lysobacterales</taxon>
        <taxon>Rhodanobacteraceae</taxon>
        <taxon>Luteibacter</taxon>
    </lineage>
</organism>
<dbReference type="Pfam" id="PF04397">
    <property type="entry name" value="LytTR"/>
    <property type="match status" value="1"/>
</dbReference>
<evidence type="ECO:0000259" key="5">
    <source>
        <dbReference type="PROSITE" id="PS50930"/>
    </source>
</evidence>
<keyword evidence="1" id="KW-0902">Two-component regulatory system</keyword>
<feature type="modified residue" description="4-aspartylphosphate" evidence="3">
    <location>
        <position position="53"/>
    </location>
</feature>
<dbReference type="InterPro" id="IPR011006">
    <property type="entry name" value="CheY-like_superfamily"/>
</dbReference>
<keyword evidence="7" id="KW-1185">Reference proteome</keyword>
<dbReference type="SUPFAM" id="SSF52172">
    <property type="entry name" value="CheY-like"/>
    <property type="match status" value="1"/>
</dbReference>
<keyword evidence="3" id="KW-0597">Phosphoprotein</keyword>
<evidence type="ECO:0000256" key="1">
    <source>
        <dbReference type="ARBA" id="ARBA00023012"/>
    </source>
</evidence>
<dbReference type="InterPro" id="IPR001789">
    <property type="entry name" value="Sig_transdc_resp-reg_receiver"/>
</dbReference>